<dbReference type="InterPro" id="IPR002104">
    <property type="entry name" value="Integrase_catalytic"/>
</dbReference>
<dbReference type="GO" id="GO:0003677">
    <property type="term" value="F:DNA binding"/>
    <property type="evidence" value="ECO:0007669"/>
    <property type="project" value="InterPro"/>
</dbReference>
<dbReference type="GO" id="GO:0015074">
    <property type="term" value="P:DNA integration"/>
    <property type="evidence" value="ECO:0007669"/>
    <property type="project" value="InterPro"/>
</dbReference>
<evidence type="ECO:0000256" key="2">
    <source>
        <dbReference type="SAM" id="Coils"/>
    </source>
</evidence>
<organism evidence="4">
    <name type="scientific">bioreactor metagenome</name>
    <dbReference type="NCBI Taxonomy" id="1076179"/>
    <lineage>
        <taxon>unclassified sequences</taxon>
        <taxon>metagenomes</taxon>
        <taxon>ecological metagenomes</taxon>
    </lineage>
</organism>
<feature type="coiled-coil region" evidence="2">
    <location>
        <begin position="434"/>
        <end position="468"/>
    </location>
</feature>
<keyword evidence="1" id="KW-0233">DNA recombination</keyword>
<name>A0A645ATH6_9ZZZZ</name>
<evidence type="ECO:0000313" key="4">
    <source>
        <dbReference type="EMBL" id="MPM56377.1"/>
    </source>
</evidence>
<reference evidence="4" key="1">
    <citation type="submission" date="2019-08" db="EMBL/GenBank/DDBJ databases">
        <authorList>
            <person name="Kucharzyk K."/>
            <person name="Murdoch R.W."/>
            <person name="Higgins S."/>
            <person name="Loffler F."/>
        </authorList>
    </citation>
    <scope>NUCLEOTIDE SEQUENCE</scope>
</reference>
<accession>A0A645ATH6</accession>
<dbReference type="Gene3D" id="1.10.443.10">
    <property type="entry name" value="Intergrase catalytic core"/>
    <property type="match status" value="1"/>
</dbReference>
<dbReference type="GO" id="GO:0006310">
    <property type="term" value="P:DNA recombination"/>
    <property type="evidence" value="ECO:0007669"/>
    <property type="project" value="UniProtKB-KW"/>
</dbReference>
<dbReference type="PROSITE" id="PS51898">
    <property type="entry name" value="TYR_RECOMBINASE"/>
    <property type="match status" value="1"/>
</dbReference>
<feature type="domain" description="Tyr recombinase" evidence="3">
    <location>
        <begin position="117"/>
        <end position="332"/>
    </location>
</feature>
<evidence type="ECO:0000256" key="1">
    <source>
        <dbReference type="ARBA" id="ARBA00023172"/>
    </source>
</evidence>
<dbReference type="InterPro" id="IPR013762">
    <property type="entry name" value="Integrase-like_cat_sf"/>
</dbReference>
<dbReference type="InterPro" id="IPR011010">
    <property type="entry name" value="DNA_brk_join_enz"/>
</dbReference>
<dbReference type="EMBL" id="VSSQ01015728">
    <property type="protein sequence ID" value="MPM56377.1"/>
    <property type="molecule type" value="Genomic_DNA"/>
</dbReference>
<gene>
    <name evidence="4" type="ORF">SDC9_103179</name>
</gene>
<dbReference type="Pfam" id="PF00589">
    <property type="entry name" value="Phage_integrase"/>
    <property type="match status" value="1"/>
</dbReference>
<comment type="caution">
    <text evidence="4">The sequence shown here is derived from an EMBL/GenBank/DDBJ whole genome shotgun (WGS) entry which is preliminary data.</text>
</comment>
<keyword evidence="2" id="KW-0175">Coiled coil</keyword>
<dbReference type="AlphaFoldDB" id="A0A645ATH6"/>
<evidence type="ECO:0000259" key="3">
    <source>
        <dbReference type="PROSITE" id="PS51898"/>
    </source>
</evidence>
<sequence length="472" mass="55614">MKSNELKNELNVKKWFKNIKAKDHTKISYLFSMQQYTEFTGMTPEELLTEAEEEMGLPIRRRQLKDHILDFRDDMIQQKLSDFTVKGRIAAVKSFYTSFDIAPPKIRGDSRPVTKKENDKVPTKEDIQDCIAVCDPLEKAIMLAGISSGLAANEIRNLKLSEFKAGYDPETEITTLSLRRGKTGVDFITFFSPEASRAIWDYLEYRNRQIKTTNKLRQSQLEKQRTTEDSYLFILHKVSYDYLETHDEELRKISEYAMLKIYKEISNKARKNSKTGCYNYIRSHTMRKYFNSTLLNAGCDSFHTEFWMGHALDDTQAAYFRANPIALREIYQKYVPYLLIQKELNISESPEFIRLKNENEILARETAKAIVEREEIRRMNTEMHKLMMTTETMKFTIQIEQNQSVIREIEEIIGQGWKYDRLTGERVDLTPSEYETYISNLHKLKQENDQKQRLVTEVENKYQKKIDELKNS</sequence>
<dbReference type="SUPFAM" id="SSF56349">
    <property type="entry name" value="DNA breaking-rejoining enzymes"/>
    <property type="match status" value="1"/>
</dbReference>
<protein>
    <recommendedName>
        <fullName evidence="3">Tyr recombinase domain-containing protein</fullName>
    </recommendedName>
</protein>
<proteinExistence type="predicted"/>